<dbReference type="KEGG" id="halc:EY643_12045"/>
<feature type="domain" description="Transcriptional regulator SutA RNAP-binding" evidence="2">
    <location>
        <begin position="14"/>
        <end position="47"/>
    </location>
</feature>
<dbReference type="RefSeq" id="WP_153239477.1">
    <property type="nucleotide sequence ID" value="NZ_CP036422.1"/>
</dbReference>
<dbReference type="EMBL" id="CP036422">
    <property type="protein sequence ID" value="QFU76333.1"/>
    <property type="molecule type" value="Genomic_DNA"/>
</dbReference>
<dbReference type="InterPro" id="IPR049191">
    <property type="entry name" value="SutA_RBD"/>
</dbReference>
<gene>
    <name evidence="3" type="ORF">EY643_12045</name>
</gene>
<sequence length="61" mass="6287">MAQLRSKNSSRKAPAAVTSSETIAEQTKAFLESGNKIDVIESGISSAPILGAVKTATPRGN</sequence>
<evidence type="ECO:0000259" key="2">
    <source>
        <dbReference type="Pfam" id="PF20661"/>
    </source>
</evidence>
<evidence type="ECO:0000256" key="1">
    <source>
        <dbReference type="SAM" id="MobiDB-lite"/>
    </source>
</evidence>
<dbReference type="OrthoDB" id="6372201at2"/>
<dbReference type="AlphaFoldDB" id="A0A5P9NKE2"/>
<evidence type="ECO:0000313" key="4">
    <source>
        <dbReference type="Proteomes" id="UP000326287"/>
    </source>
</evidence>
<evidence type="ECO:0000313" key="3">
    <source>
        <dbReference type="EMBL" id="QFU76333.1"/>
    </source>
</evidence>
<reference evidence="3 4" key="1">
    <citation type="submission" date="2019-02" db="EMBL/GenBank/DDBJ databases">
        <authorList>
            <person name="Li S.-H."/>
        </authorList>
    </citation>
    <scope>NUCLEOTIDE SEQUENCE [LARGE SCALE GENOMIC DNA]</scope>
    <source>
        <strain evidence="3 4">IMCC14385</strain>
    </source>
</reference>
<dbReference type="Proteomes" id="UP000326287">
    <property type="component" value="Chromosome"/>
</dbReference>
<dbReference type="Pfam" id="PF20661">
    <property type="entry name" value="SutA-RBD"/>
    <property type="match status" value="1"/>
</dbReference>
<organism evidence="3 4">
    <name type="scientific">Halioglobus maricola</name>
    <dbReference type="NCBI Taxonomy" id="2601894"/>
    <lineage>
        <taxon>Bacteria</taxon>
        <taxon>Pseudomonadati</taxon>
        <taxon>Pseudomonadota</taxon>
        <taxon>Gammaproteobacteria</taxon>
        <taxon>Cellvibrionales</taxon>
        <taxon>Halieaceae</taxon>
        <taxon>Halioglobus</taxon>
    </lineage>
</organism>
<protein>
    <recommendedName>
        <fullName evidence="2">Transcriptional regulator SutA RNAP-binding domain-containing protein</fullName>
    </recommendedName>
</protein>
<name>A0A5P9NKE2_9GAMM</name>
<accession>A0A5P9NKE2</accession>
<proteinExistence type="predicted"/>
<keyword evidence="4" id="KW-1185">Reference proteome</keyword>
<feature type="region of interest" description="Disordered" evidence="1">
    <location>
        <begin position="1"/>
        <end position="22"/>
    </location>
</feature>